<keyword evidence="3" id="KW-1185">Reference proteome</keyword>
<dbReference type="Proteomes" id="UP000198309">
    <property type="component" value="Unassembled WGS sequence"/>
</dbReference>
<dbReference type="EMBL" id="FNEC01000055">
    <property type="protein sequence ID" value="SDK86776.1"/>
    <property type="molecule type" value="Genomic_DNA"/>
</dbReference>
<reference evidence="1 4" key="1">
    <citation type="submission" date="2016-10" db="EMBL/GenBank/DDBJ databases">
        <authorList>
            <person name="de Groot N.N."/>
        </authorList>
    </citation>
    <scope>NUCLEOTIDE SEQUENCE [LARGE SCALE GENOMIC DNA]</scope>
    <source>
        <strain evidence="1 4">CCM 7361</strain>
    </source>
</reference>
<evidence type="ECO:0000313" key="4">
    <source>
        <dbReference type="Proteomes" id="UP000199693"/>
    </source>
</evidence>
<dbReference type="Pfam" id="PF10052">
    <property type="entry name" value="DUF2288"/>
    <property type="match status" value="1"/>
</dbReference>
<proteinExistence type="predicted"/>
<dbReference type="EMBL" id="FZPC01000039">
    <property type="protein sequence ID" value="SNT51301.1"/>
    <property type="molecule type" value="Genomic_DNA"/>
</dbReference>
<evidence type="ECO:0000313" key="2">
    <source>
        <dbReference type="EMBL" id="SNT51301.1"/>
    </source>
</evidence>
<name>A0A239N8P5_9PSED</name>
<evidence type="ECO:0000313" key="1">
    <source>
        <dbReference type="EMBL" id="SDK86776.1"/>
    </source>
</evidence>
<reference evidence="2 3" key="2">
    <citation type="submission" date="2017-06" db="EMBL/GenBank/DDBJ databases">
        <authorList>
            <person name="Varghese N."/>
            <person name="Submissions S."/>
        </authorList>
    </citation>
    <scope>NUCLEOTIDE SEQUENCE [LARGE SCALE GENOMIC DNA]</scope>
    <source>
        <strain evidence="2 3">RLD-1</strain>
    </source>
</reference>
<evidence type="ECO:0008006" key="5">
    <source>
        <dbReference type="Google" id="ProtNLM"/>
    </source>
</evidence>
<protein>
    <recommendedName>
        <fullName evidence="5">DUF2288 domain-containing protein</fullName>
    </recommendedName>
</protein>
<dbReference type="Proteomes" id="UP000199693">
    <property type="component" value="Unassembled WGS sequence"/>
</dbReference>
<dbReference type="AlphaFoldDB" id="A0A239N8P5"/>
<dbReference type="InterPro" id="IPR018741">
    <property type="entry name" value="DUF2288"/>
</dbReference>
<organism evidence="1 4">
    <name type="scientific">Pseudomonas delhiensis</name>
    <dbReference type="NCBI Taxonomy" id="366289"/>
    <lineage>
        <taxon>Bacteria</taxon>
        <taxon>Pseudomonadati</taxon>
        <taxon>Pseudomonadota</taxon>
        <taxon>Gammaproteobacteria</taxon>
        <taxon>Pseudomonadales</taxon>
        <taxon>Pseudomonadaceae</taxon>
        <taxon>Pseudomonas</taxon>
    </lineage>
</organism>
<accession>A0A239N8P5</accession>
<sequence>MAPPDFPVSTMTEQTSTLYAKLLGETAMISWQELQPFFARGALLQVAEAVDLVEAAQAVAEDDRQKVAAWLASGGLAKVDEARARDFLERDPQLWAVVVAPWVLVQERAEKSRLH</sequence>
<gene>
    <name evidence="1" type="ORF">SAMN05216189_105517</name>
    <name evidence="2" type="ORF">SAMN06295949_13944</name>
</gene>
<evidence type="ECO:0000313" key="3">
    <source>
        <dbReference type="Proteomes" id="UP000198309"/>
    </source>
</evidence>